<organism evidence="1 2">
    <name type="scientific">Ichthyophthirius multifiliis</name>
    <name type="common">White spot disease agent</name>
    <name type="synonym">Ich</name>
    <dbReference type="NCBI Taxonomy" id="5932"/>
    <lineage>
        <taxon>Eukaryota</taxon>
        <taxon>Sar</taxon>
        <taxon>Alveolata</taxon>
        <taxon>Ciliophora</taxon>
        <taxon>Intramacronucleata</taxon>
        <taxon>Oligohymenophorea</taxon>
        <taxon>Hymenostomatida</taxon>
        <taxon>Ophryoglenina</taxon>
        <taxon>Ichthyophthirius</taxon>
    </lineage>
</organism>
<gene>
    <name evidence="1" type="ORF">IMG5_027200</name>
</gene>
<reference evidence="1 2" key="1">
    <citation type="submission" date="2011-07" db="EMBL/GenBank/DDBJ databases">
        <authorList>
            <person name="Coyne R."/>
            <person name="Brami D."/>
            <person name="Johnson J."/>
            <person name="Hostetler J."/>
            <person name="Hannick L."/>
            <person name="Clark T."/>
            <person name="Cassidy-Hanley D."/>
            <person name="Inman J."/>
        </authorList>
    </citation>
    <scope>NUCLEOTIDE SEQUENCE [LARGE SCALE GENOMIC DNA]</scope>
    <source>
        <strain evidence="1 2">G5</strain>
    </source>
</reference>
<evidence type="ECO:0000313" key="1">
    <source>
        <dbReference type="EMBL" id="EGR34022.1"/>
    </source>
</evidence>
<dbReference type="Proteomes" id="UP000008983">
    <property type="component" value="Unassembled WGS sequence"/>
</dbReference>
<evidence type="ECO:0000313" key="2">
    <source>
        <dbReference type="Proteomes" id="UP000008983"/>
    </source>
</evidence>
<sequence length="109" mass="13585">MKICINYGMFYQEKKMQQYQTINIIKKYTIKQVVKVEWVKYVNQWPDYQQQQMKEIKLEKNIDNIQKMNMFQYKGNITKKQQKKNKKNKSIYLIFHKQTKNYQFKSIKI</sequence>
<name>G0QL93_ICHMU</name>
<accession>G0QL93</accession>
<dbReference type="RefSeq" id="XP_004039326.1">
    <property type="nucleotide sequence ID" value="XM_004039278.1"/>
</dbReference>
<dbReference type="AlphaFoldDB" id="G0QL93"/>
<dbReference type="EMBL" id="GL983233">
    <property type="protein sequence ID" value="EGR34022.1"/>
    <property type="molecule type" value="Genomic_DNA"/>
</dbReference>
<dbReference type="GeneID" id="14910207"/>
<keyword evidence="2" id="KW-1185">Reference proteome</keyword>
<proteinExistence type="predicted"/>
<protein>
    <submittedName>
        <fullName evidence="1">Uncharacterized protein</fullName>
    </submittedName>
</protein>
<dbReference type="InParanoid" id="G0QL93"/>